<proteinExistence type="predicted"/>
<keyword evidence="2" id="KW-1185">Reference proteome</keyword>
<dbReference type="AlphaFoldDB" id="A0A2I1G6W9"/>
<comment type="caution">
    <text evidence="1">The sequence shown here is derived from an EMBL/GenBank/DDBJ whole genome shotgun (WGS) entry which is preliminary data.</text>
</comment>
<evidence type="ECO:0000313" key="2">
    <source>
        <dbReference type="Proteomes" id="UP000234323"/>
    </source>
</evidence>
<gene>
    <name evidence="1" type="ORF">RhiirA4_456163</name>
</gene>
<evidence type="ECO:0000313" key="1">
    <source>
        <dbReference type="EMBL" id="PKY42374.1"/>
    </source>
</evidence>
<sequence>MIISATAFYEGGPLIQMVAKILGLRCYGRPAKLEWSVLDSLTLIIIERFRYGNNKSLQNYYGECKWRASTTIGRCNGHTVEDT</sequence>
<reference evidence="1 2" key="1">
    <citation type="submission" date="2015-10" db="EMBL/GenBank/DDBJ databases">
        <title>Genome analyses suggest a sexual origin of heterokaryosis in a supposedly ancient asexual fungus.</title>
        <authorList>
            <person name="Ropars J."/>
            <person name="Sedzielewska K."/>
            <person name="Noel J."/>
            <person name="Charron P."/>
            <person name="Farinelli L."/>
            <person name="Marton T."/>
            <person name="Kruger M."/>
            <person name="Pelin A."/>
            <person name="Brachmann A."/>
            <person name="Corradi N."/>
        </authorList>
    </citation>
    <scope>NUCLEOTIDE SEQUENCE [LARGE SCALE GENOMIC DNA]</scope>
    <source>
        <strain evidence="1 2">A4</strain>
    </source>
</reference>
<accession>A0A2I1G6W9</accession>
<protein>
    <submittedName>
        <fullName evidence="1">Uncharacterized protein</fullName>
    </submittedName>
</protein>
<dbReference type="EMBL" id="LLXI01000194">
    <property type="protein sequence ID" value="PKY42374.1"/>
    <property type="molecule type" value="Genomic_DNA"/>
</dbReference>
<dbReference type="Proteomes" id="UP000234323">
    <property type="component" value="Unassembled WGS sequence"/>
</dbReference>
<name>A0A2I1G6W9_9GLOM</name>
<organism evidence="1 2">
    <name type="scientific">Rhizophagus irregularis</name>
    <dbReference type="NCBI Taxonomy" id="588596"/>
    <lineage>
        <taxon>Eukaryota</taxon>
        <taxon>Fungi</taxon>
        <taxon>Fungi incertae sedis</taxon>
        <taxon>Mucoromycota</taxon>
        <taxon>Glomeromycotina</taxon>
        <taxon>Glomeromycetes</taxon>
        <taxon>Glomerales</taxon>
        <taxon>Glomeraceae</taxon>
        <taxon>Rhizophagus</taxon>
    </lineage>
</organism>